<evidence type="ECO:0000313" key="4">
    <source>
        <dbReference type="Proteomes" id="UP000663586"/>
    </source>
</evidence>
<feature type="compositionally biased region" description="Polar residues" evidence="2">
    <location>
        <begin position="323"/>
        <end position="332"/>
    </location>
</feature>
<dbReference type="RefSeq" id="WP_238476887.1">
    <property type="nucleotide sequence ID" value="NZ_CP064786.1"/>
</dbReference>
<evidence type="ECO:0000313" key="3">
    <source>
        <dbReference type="EMBL" id="QSG02831.1"/>
    </source>
</evidence>
<proteinExistence type="predicted"/>
<dbReference type="GeneID" id="70685002"/>
<dbReference type="SUPFAM" id="SSF48452">
    <property type="entry name" value="TPR-like"/>
    <property type="match status" value="1"/>
</dbReference>
<organism evidence="3 4">
    <name type="scientific">Natranaeroarchaeum sulfidigenes</name>
    <dbReference type="NCBI Taxonomy" id="2784880"/>
    <lineage>
        <taxon>Archaea</taxon>
        <taxon>Methanobacteriati</taxon>
        <taxon>Methanobacteriota</taxon>
        <taxon>Stenosarchaea group</taxon>
        <taxon>Halobacteria</taxon>
        <taxon>Halobacteriales</taxon>
        <taxon>Natronoarchaeaceae</taxon>
        <taxon>Natranaeroarchaeum</taxon>
    </lineage>
</organism>
<dbReference type="InterPro" id="IPR011990">
    <property type="entry name" value="TPR-like_helical_dom_sf"/>
</dbReference>
<name>A0A897MR86_9EURY</name>
<sequence>MNDLVDCPVDTCSFGGSVLVVADHIAETNNEAHTWDALGHANADEFCYTVHFEEGQRLQNKAEEARNLGEYEIAIETMERALRHFQRANVFEYDTSSAESRCQEVQRTLNEIETDEQEQVIDELVDEAENAIDTGDKAHFDGNTEAAAQAYETAVNALEEARRSATQSAPDRIPKINQELNCIRVRQQSLDLSTSHQRVRELAADARDHAAAGNGAFQNSEYETALEEYEKARDRYESLADALQEFSFDDPTNDSSECDVCRHRFDNRLDDWQIEFDASLQVCPSCARFGPGGNLPSPQDVATELRTVMENIERIRDGDIGLTWSSGSNAQPDETDDNDTEAGSRDRRQMLVQLVGLYQQLGSPPTAEEIDGHTNFGFLAYRDEFGSISDALREAGFDS</sequence>
<dbReference type="KEGG" id="hara:AArcS_1620"/>
<dbReference type="EMBL" id="CP064786">
    <property type="protein sequence ID" value="QSG02831.1"/>
    <property type="molecule type" value="Genomic_DNA"/>
</dbReference>
<dbReference type="AlphaFoldDB" id="A0A897MR86"/>
<gene>
    <name evidence="3" type="ORF">AArcS_1620</name>
</gene>
<evidence type="ECO:0000256" key="1">
    <source>
        <dbReference type="SAM" id="Coils"/>
    </source>
</evidence>
<dbReference type="Pfam" id="PF18780">
    <property type="entry name" value="HNH_repeat"/>
    <property type="match status" value="1"/>
</dbReference>
<keyword evidence="1" id="KW-0175">Coiled coil</keyword>
<accession>A0A897MR86</accession>
<reference evidence="3" key="1">
    <citation type="submission" date="2020-11" db="EMBL/GenBank/DDBJ databases">
        <title>Carbohydrate-dependent, anaerobic sulfur respiration: A novel catabolism in halophilic archaea.</title>
        <authorList>
            <person name="Sorokin D.Y."/>
            <person name="Messina E."/>
            <person name="Smedile F."/>
            <person name="La Cono V."/>
            <person name="Hallsworth J.E."/>
            <person name="Yakimov M.M."/>
        </authorList>
    </citation>
    <scope>NUCLEOTIDE SEQUENCE</scope>
    <source>
        <strain evidence="3">AArc-S</strain>
    </source>
</reference>
<feature type="coiled-coil region" evidence="1">
    <location>
        <begin position="219"/>
        <end position="246"/>
    </location>
</feature>
<feature type="coiled-coil region" evidence="1">
    <location>
        <begin position="61"/>
        <end position="168"/>
    </location>
</feature>
<keyword evidence="4" id="KW-1185">Reference proteome</keyword>
<dbReference type="InterPro" id="IPR041025">
    <property type="entry name" value="HNH_repeat"/>
</dbReference>
<evidence type="ECO:0000256" key="2">
    <source>
        <dbReference type="SAM" id="MobiDB-lite"/>
    </source>
</evidence>
<dbReference type="Proteomes" id="UP000663586">
    <property type="component" value="Chromosome"/>
</dbReference>
<protein>
    <submittedName>
        <fullName evidence="3">Uncharacterized protein</fullName>
    </submittedName>
</protein>
<feature type="region of interest" description="Disordered" evidence="2">
    <location>
        <begin position="320"/>
        <end position="344"/>
    </location>
</feature>